<comment type="caution">
    <text evidence="1">The sequence shown here is derived from an EMBL/GenBank/DDBJ whole genome shotgun (WGS) entry which is preliminary data.</text>
</comment>
<protein>
    <submittedName>
        <fullName evidence="1">Uncharacterized protein</fullName>
    </submittedName>
</protein>
<evidence type="ECO:0000313" key="2">
    <source>
        <dbReference type="Proteomes" id="UP001642540"/>
    </source>
</evidence>
<accession>A0ABP1Q311</accession>
<gene>
    <name evidence="1" type="ORF">ODALV1_LOCUS6667</name>
</gene>
<dbReference type="EMBL" id="CAXLJM020000020">
    <property type="protein sequence ID" value="CAL8087220.1"/>
    <property type="molecule type" value="Genomic_DNA"/>
</dbReference>
<reference evidence="1 2" key="1">
    <citation type="submission" date="2024-08" db="EMBL/GenBank/DDBJ databases">
        <authorList>
            <person name="Cucini C."/>
            <person name="Frati F."/>
        </authorList>
    </citation>
    <scope>NUCLEOTIDE SEQUENCE [LARGE SCALE GENOMIC DNA]</scope>
</reference>
<dbReference type="Proteomes" id="UP001642540">
    <property type="component" value="Unassembled WGS sequence"/>
</dbReference>
<evidence type="ECO:0000313" key="1">
    <source>
        <dbReference type="EMBL" id="CAL8087220.1"/>
    </source>
</evidence>
<name>A0ABP1Q311_9HEXA</name>
<sequence length="266" mass="30798">MGKSSLKYRRIASFQSVTVCRSYGQITFLKTRVEKRHCVIGKFGITKHRKLEYKKTICDRAVKQCNNDLAKMLYNDCEDIRKKRGLPKPQDIKTTLTLDDMNLDLKEDEDHIFEPKPVSDKPIMNHYYALSCPVVFRFPYFTIALLFKEWDPSIVYDETTGLKAVAHMLPKYLREGINNERIQNFDALALDANLINWCNIPRNYICITEEKDPDSKTLCNCNLCFLQETCADPSHVSSAGDEEECEFTEMIENIELTNEGRICPDL</sequence>
<proteinExistence type="predicted"/>
<keyword evidence="2" id="KW-1185">Reference proteome</keyword>
<organism evidence="1 2">
    <name type="scientific">Orchesella dallaii</name>
    <dbReference type="NCBI Taxonomy" id="48710"/>
    <lineage>
        <taxon>Eukaryota</taxon>
        <taxon>Metazoa</taxon>
        <taxon>Ecdysozoa</taxon>
        <taxon>Arthropoda</taxon>
        <taxon>Hexapoda</taxon>
        <taxon>Collembola</taxon>
        <taxon>Entomobryomorpha</taxon>
        <taxon>Entomobryoidea</taxon>
        <taxon>Orchesellidae</taxon>
        <taxon>Orchesellinae</taxon>
        <taxon>Orchesella</taxon>
    </lineage>
</organism>